<name>A0ABM3MY38_GALME</name>
<proteinExistence type="predicted"/>
<dbReference type="RefSeq" id="XP_052756266.1">
    <property type="nucleotide sequence ID" value="XM_052900306.1"/>
</dbReference>
<feature type="region of interest" description="Disordered" evidence="1">
    <location>
        <begin position="1"/>
        <end position="34"/>
    </location>
</feature>
<evidence type="ECO:0000259" key="2">
    <source>
        <dbReference type="Pfam" id="PF18701"/>
    </source>
</evidence>
<dbReference type="GeneID" id="128201916"/>
<feature type="domain" description="DUF5641" evidence="2">
    <location>
        <begin position="115"/>
        <end position="184"/>
    </location>
</feature>
<protein>
    <submittedName>
        <fullName evidence="4">Uncharacterized protein LOC128201916</fullName>
    </submittedName>
</protein>
<gene>
    <name evidence="4" type="primary">LOC128201916</name>
</gene>
<keyword evidence="3" id="KW-1185">Reference proteome</keyword>
<feature type="compositionally biased region" description="Basic and acidic residues" evidence="1">
    <location>
        <begin position="10"/>
        <end position="26"/>
    </location>
</feature>
<dbReference type="InterPro" id="IPR040676">
    <property type="entry name" value="DUF5641"/>
</dbReference>
<reference evidence="4" key="1">
    <citation type="submission" date="2025-08" db="UniProtKB">
        <authorList>
            <consortium name="RefSeq"/>
        </authorList>
    </citation>
    <scope>IDENTIFICATION</scope>
    <source>
        <tissue evidence="4">Whole larvae</tissue>
    </source>
</reference>
<dbReference type="Pfam" id="PF18701">
    <property type="entry name" value="DUF5641"/>
    <property type="match status" value="1"/>
</dbReference>
<evidence type="ECO:0000256" key="1">
    <source>
        <dbReference type="SAM" id="MobiDB-lite"/>
    </source>
</evidence>
<dbReference type="Proteomes" id="UP001652740">
    <property type="component" value="Unplaced"/>
</dbReference>
<organism evidence="3 4">
    <name type="scientific">Galleria mellonella</name>
    <name type="common">Greater wax moth</name>
    <dbReference type="NCBI Taxonomy" id="7137"/>
    <lineage>
        <taxon>Eukaryota</taxon>
        <taxon>Metazoa</taxon>
        <taxon>Ecdysozoa</taxon>
        <taxon>Arthropoda</taxon>
        <taxon>Hexapoda</taxon>
        <taxon>Insecta</taxon>
        <taxon>Pterygota</taxon>
        <taxon>Neoptera</taxon>
        <taxon>Endopterygota</taxon>
        <taxon>Lepidoptera</taxon>
        <taxon>Glossata</taxon>
        <taxon>Ditrysia</taxon>
        <taxon>Pyraloidea</taxon>
        <taxon>Pyralidae</taxon>
        <taxon>Galleriinae</taxon>
        <taxon>Galleria</taxon>
    </lineage>
</organism>
<evidence type="ECO:0000313" key="3">
    <source>
        <dbReference type="Proteomes" id="UP001652740"/>
    </source>
</evidence>
<accession>A0ABM3MY38</accession>
<evidence type="ECO:0000313" key="4">
    <source>
        <dbReference type="RefSeq" id="XP_052756266.1"/>
    </source>
</evidence>
<sequence length="203" mass="22670">MVCGGGGGARDAEQRRADSRLADGRHTQHSGNRTRIRGLSGKLASSLLNYYQPINGLCTVASVQCQTHYHRLGEIEEIADDPDQRYQERDAFENQYYAAVATARSLCIPSFTSTNHEKTKWHRSYGELKEGTLVVIKEKTSPPLMWLMGRVIRIIPGRDGIARVADIQTKKGVIRRAYNTICPLPVKSFELDTSTRGVYGQAM</sequence>